<sequence length="300" mass="34463">MGKCLSFTASRDRFYRYFFSFSGLRSVTTDLEDGTTMHCWIPKVHEPTKPNLFLVHGFGANAMWQYSDLLRHFTPHFNVYLPDLVFFGASATTRPERTESFQARCVKKLMEVHGVHRTSLVGISYGGFVGYSVAAQYPEAVERLVLCCAGVCLEEKDMKDGLFQVSDLEEAASILLPQTPEKLRELMRFSFFKPVKVMPSYFLSDFIDVMCTDYVNEKRELIQTILKDRRLSDLPKISQSTLIIWGEQDRIFPLELGYRLQRHIEGNADLVVIRNAGHAVNLEKPKEFAKHLKAFLVDNR</sequence>
<dbReference type="Gramene" id="OIT00605">
    <property type="protein sequence ID" value="OIT00605"/>
    <property type="gene ID" value="A4A49_07895"/>
</dbReference>
<dbReference type="OrthoDB" id="6431331at2759"/>
<dbReference type="EMBL" id="MJEQ01037189">
    <property type="protein sequence ID" value="OIT00605.1"/>
    <property type="molecule type" value="Genomic_DNA"/>
</dbReference>
<dbReference type="InterPro" id="IPR000073">
    <property type="entry name" value="AB_hydrolase_1"/>
</dbReference>
<reference evidence="2" key="1">
    <citation type="submission" date="2016-11" db="EMBL/GenBank/DDBJ databases">
        <title>The genome of Nicotiana attenuata.</title>
        <authorList>
            <person name="Xu S."/>
            <person name="Brockmoeller T."/>
            <person name="Gaquerel E."/>
            <person name="Navarro A."/>
            <person name="Kuhl H."/>
            <person name="Gase K."/>
            <person name="Ling Z."/>
            <person name="Zhou W."/>
            <person name="Kreitzer C."/>
            <person name="Stanke M."/>
            <person name="Tang H."/>
            <person name="Lyons E."/>
            <person name="Pandey P."/>
            <person name="Pandey S.P."/>
            <person name="Timmermann B."/>
            <person name="Baldwin I.T."/>
        </authorList>
    </citation>
    <scope>NUCLEOTIDE SEQUENCE [LARGE SCALE GENOMIC DNA]</scope>
    <source>
        <strain evidence="2">UT</strain>
    </source>
</reference>
<evidence type="ECO:0000313" key="3">
    <source>
        <dbReference type="Proteomes" id="UP000187609"/>
    </source>
</evidence>
<comment type="caution">
    <text evidence="2">The sequence shown here is derived from an EMBL/GenBank/DDBJ whole genome shotgun (WGS) entry which is preliminary data.</text>
</comment>
<dbReference type="Gene3D" id="3.40.50.1820">
    <property type="entry name" value="alpha/beta hydrolase"/>
    <property type="match status" value="1"/>
</dbReference>
<proteinExistence type="predicted"/>
<dbReference type="InterPro" id="IPR029058">
    <property type="entry name" value="AB_hydrolase_fold"/>
</dbReference>
<dbReference type="SMR" id="A0A1J6I6G7"/>
<dbReference type="PANTHER" id="PTHR43139">
    <property type="entry name" value="SI:DKEY-122A22.2"/>
    <property type="match status" value="1"/>
</dbReference>
<dbReference type="InterPro" id="IPR052370">
    <property type="entry name" value="Meta-cleavage_hydrolase"/>
</dbReference>
<dbReference type="PANTHER" id="PTHR43139:SF7">
    <property type="entry name" value="ALPHA_BETA-HYDROLASES SUPERFAMILY PROTEIN"/>
    <property type="match status" value="1"/>
</dbReference>
<keyword evidence="3" id="KW-1185">Reference proteome</keyword>
<dbReference type="PRINTS" id="PR00111">
    <property type="entry name" value="ABHYDROLASE"/>
</dbReference>
<dbReference type="AlphaFoldDB" id="A0A1J6I6G7"/>
<dbReference type="Proteomes" id="UP000187609">
    <property type="component" value="Unassembled WGS sequence"/>
</dbReference>
<name>A0A1J6I6G7_NICAT</name>
<dbReference type="GO" id="GO:0016787">
    <property type="term" value="F:hydrolase activity"/>
    <property type="evidence" value="ECO:0007669"/>
    <property type="project" value="UniProtKB-ARBA"/>
</dbReference>
<protein>
    <recommendedName>
        <fullName evidence="1">AB hydrolase-1 domain-containing protein</fullName>
    </recommendedName>
</protein>
<dbReference type="STRING" id="49451.A0A1J6I6G7"/>
<dbReference type="SUPFAM" id="SSF53474">
    <property type="entry name" value="alpha/beta-Hydrolases"/>
    <property type="match status" value="1"/>
</dbReference>
<evidence type="ECO:0000259" key="1">
    <source>
        <dbReference type="Pfam" id="PF00561"/>
    </source>
</evidence>
<accession>A0A1J6I6G7</accession>
<dbReference type="KEGG" id="nau:109229078"/>
<feature type="domain" description="AB hydrolase-1" evidence="1">
    <location>
        <begin position="50"/>
        <end position="285"/>
    </location>
</feature>
<gene>
    <name evidence="2" type="ORF">A4A49_07895</name>
</gene>
<dbReference type="Pfam" id="PF00561">
    <property type="entry name" value="Abhydrolase_1"/>
    <property type="match status" value="1"/>
</dbReference>
<organism evidence="2 3">
    <name type="scientific">Nicotiana attenuata</name>
    <name type="common">Coyote tobacco</name>
    <dbReference type="NCBI Taxonomy" id="49451"/>
    <lineage>
        <taxon>Eukaryota</taxon>
        <taxon>Viridiplantae</taxon>
        <taxon>Streptophyta</taxon>
        <taxon>Embryophyta</taxon>
        <taxon>Tracheophyta</taxon>
        <taxon>Spermatophyta</taxon>
        <taxon>Magnoliopsida</taxon>
        <taxon>eudicotyledons</taxon>
        <taxon>Gunneridae</taxon>
        <taxon>Pentapetalae</taxon>
        <taxon>asterids</taxon>
        <taxon>lamiids</taxon>
        <taxon>Solanales</taxon>
        <taxon>Solanaceae</taxon>
        <taxon>Nicotianoideae</taxon>
        <taxon>Nicotianeae</taxon>
        <taxon>Nicotiana</taxon>
    </lineage>
</organism>
<dbReference type="OMA" id="NAMWQYS"/>
<evidence type="ECO:0000313" key="2">
    <source>
        <dbReference type="EMBL" id="OIT00605.1"/>
    </source>
</evidence>